<gene>
    <name evidence="2" type="ORF">FOMPIDRAFT_1013875</name>
</gene>
<dbReference type="InParanoid" id="S8EJQ9"/>
<dbReference type="eggNOG" id="ENOG502SFUG">
    <property type="taxonomic scope" value="Eukaryota"/>
</dbReference>
<dbReference type="OrthoDB" id="3364736at2759"/>
<dbReference type="HOGENOM" id="CLU_042827_0_0_1"/>
<feature type="region of interest" description="Disordered" evidence="1">
    <location>
        <begin position="291"/>
        <end position="391"/>
    </location>
</feature>
<accession>S8EJQ9</accession>
<feature type="compositionally biased region" description="Low complexity" evidence="1">
    <location>
        <begin position="307"/>
        <end position="321"/>
    </location>
</feature>
<dbReference type="Proteomes" id="UP000015241">
    <property type="component" value="Unassembled WGS sequence"/>
</dbReference>
<feature type="region of interest" description="Disordered" evidence="1">
    <location>
        <begin position="183"/>
        <end position="235"/>
    </location>
</feature>
<dbReference type="AlphaFoldDB" id="S8EJQ9"/>
<evidence type="ECO:0000313" key="2">
    <source>
        <dbReference type="EMBL" id="EPT04478.1"/>
    </source>
</evidence>
<protein>
    <submittedName>
        <fullName evidence="2">Uncharacterized protein</fullName>
    </submittedName>
</protein>
<dbReference type="InterPro" id="IPR004354">
    <property type="entry name" value="Meiotic_Rec114"/>
</dbReference>
<name>S8EJQ9_FOMSC</name>
<keyword evidence="3" id="KW-1185">Reference proteome</keyword>
<dbReference type="Pfam" id="PF03525">
    <property type="entry name" value="Meiotic_rec114"/>
    <property type="match status" value="1"/>
</dbReference>
<proteinExistence type="predicted"/>
<feature type="compositionally biased region" description="Polar residues" evidence="1">
    <location>
        <begin position="217"/>
        <end position="233"/>
    </location>
</feature>
<evidence type="ECO:0000313" key="3">
    <source>
        <dbReference type="Proteomes" id="UP000015241"/>
    </source>
</evidence>
<feature type="compositionally biased region" description="Polar residues" evidence="1">
    <location>
        <begin position="346"/>
        <end position="373"/>
    </location>
</feature>
<evidence type="ECO:0000256" key="1">
    <source>
        <dbReference type="SAM" id="MobiDB-lite"/>
    </source>
</evidence>
<dbReference type="GO" id="GO:0007131">
    <property type="term" value="P:reciprocal meiotic recombination"/>
    <property type="evidence" value="ECO:0007669"/>
    <property type="project" value="InterPro"/>
</dbReference>
<sequence length="465" mass="49748">MSRSTTATTTYELSKYSRASTSAGRSEAEQEWQHFTNPTITLVVDAKKAGMGDIESFRTRVLWVFNAGNDSIAADQNEVVFEDLDMHVLSLTPPTQGLPLKAVYRDTVVGIRYMHPRIVPAGSSPTYRRFQITFQTADLAAAFIDSIKLICPCKTNPAPAARNTQLARSRTVVHGVNSTPALPMSSQFAGPAMPPKTPTRLQPGAPQRLGWYAPQDLQGSTATPHPPGSSSEITCPIEKIPSLADRLTSAYMPRHSETSQLRDYFPDALANSHVTAQPPAAMHLQAPVDPLCRPYENSQPSDGLRYSRSSSVGPPSSAVAADYSGHPYSDASQPRSDGQRLHQPTPAYSSASSVMSQLHDSAYGSATNVQTISGPPAEVLPPMSAPAPSLPLRPPSTTSIPAIATPVVHNTHSNTSAGDSSNAVPSHILSALEDTRSIYELSRGELESLVARIVREDGFASLVGT</sequence>
<dbReference type="EMBL" id="KE504126">
    <property type="protein sequence ID" value="EPT04478.1"/>
    <property type="molecule type" value="Genomic_DNA"/>
</dbReference>
<reference evidence="2 3" key="1">
    <citation type="journal article" date="2012" name="Science">
        <title>The Paleozoic origin of enzymatic lignin decomposition reconstructed from 31 fungal genomes.</title>
        <authorList>
            <person name="Floudas D."/>
            <person name="Binder M."/>
            <person name="Riley R."/>
            <person name="Barry K."/>
            <person name="Blanchette R.A."/>
            <person name="Henrissat B."/>
            <person name="Martinez A.T."/>
            <person name="Otillar R."/>
            <person name="Spatafora J.W."/>
            <person name="Yadav J.S."/>
            <person name="Aerts A."/>
            <person name="Benoit I."/>
            <person name="Boyd A."/>
            <person name="Carlson A."/>
            <person name="Copeland A."/>
            <person name="Coutinho P.M."/>
            <person name="de Vries R.P."/>
            <person name="Ferreira P."/>
            <person name="Findley K."/>
            <person name="Foster B."/>
            <person name="Gaskell J."/>
            <person name="Glotzer D."/>
            <person name="Gorecki P."/>
            <person name="Heitman J."/>
            <person name="Hesse C."/>
            <person name="Hori C."/>
            <person name="Igarashi K."/>
            <person name="Jurgens J.A."/>
            <person name="Kallen N."/>
            <person name="Kersten P."/>
            <person name="Kohler A."/>
            <person name="Kuees U."/>
            <person name="Kumar T.K.A."/>
            <person name="Kuo A."/>
            <person name="LaButti K."/>
            <person name="Larrondo L.F."/>
            <person name="Lindquist E."/>
            <person name="Ling A."/>
            <person name="Lombard V."/>
            <person name="Lucas S."/>
            <person name="Lundell T."/>
            <person name="Martin R."/>
            <person name="McLaughlin D.J."/>
            <person name="Morgenstern I."/>
            <person name="Morin E."/>
            <person name="Murat C."/>
            <person name="Nagy L.G."/>
            <person name="Nolan M."/>
            <person name="Ohm R.A."/>
            <person name="Patyshakuliyeva A."/>
            <person name="Rokas A."/>
            <person name="Ruiz-Duenas F.J."/>
            <person name="Sabat G."/>
            <person name="Salamov A."/>
            <person name="Samejima M."/>
            <person name="Schmutz J."/>
            <person name="Slot J.C."/>
            <person name="St John F."/>
            <person name="Stenlid J."/>
            <person name="Sun H."/>
            <person name="Sun S."/>
            <person name="Syed K."/>
            <person name="Tsang A."/>
            <person name="Wiebenga A."/>
            <person name="Young D."/>
            <person name="Pisabarro A."/>
            <person name="Eastwood D.C."/>
            <person name="Martin F."/>
            <person name="Cullen D."/>
            <person name="Grigoriev I.V."/>
            <person name="Hibbett D.S."/>
        </authorList>
    </citation>
    <scope>NUCLEOTIDE SEQUENCE</scope>
    <source>
        <strain evidence="3">FP-58527</strain>
    </source>
</reference>
<organism evidence="2 3">
    <name type="scientific">Fomitopsis schrenkii</name>
    <name type="common">Brown rot fungus</name>
    <dbReference type="NCBI Taxonomy" id="2126942"/>
    <lineage>
        <taxon>Eukaryota</taxon>
        <taxon>Fungi</taxon>
        <taxon>Dikarya</taxon>
        <taxon>Basidiomycota</taxon>
        <taxon>Agaricomycotina</taxon>
        <taxon>Agaricomycetes</taxon>
        <taxon>Polyporales</taxon>
        <taxon>Fomitopsis</taxon>
    </lineage>
</organism>